<keyword evidence="3" id="KW-1185">Reference proteome</keyword>
<reference evidence="2 3" key="1">
    <citation type="journal article" date="2014" name="Genome Announc.">
        <title>Draft Genome Sequence of Enterobacter cloacae Strain S611.</title>
        <authorList>
            <person name="Wang D."/>
            <person name="Han C.S."/>
            <person name="Dichosa A.E."/>
            <person name="Gleasner C.D."/>
            <person name="Johnson S.L."/>
            <person name="Daligault H.E."/>
            <person name="Davenport K.W."/>
            <person name="Li P.E."/>
            <person name="Pierson E.A."/>
            <person name="Pierson L.S.III."/>
        </authorList>
    </citation>
    <scope>NUCLEOTIDE SEQUENCE [LARGE SCALE GENOMIC DNA]</scope>
    <source>
        <strain evidence="2 3">S611</strain>
    </source>
</reference>
<dbReference type="InterPro" id="IPR055903">
    <property type="entry name" value="DUF7480"/>
</dbReference>
<evidence type="ECO:0000259" key="1">
    <source>
        <dbReference type="Pfam" id="PF24295"/>
    </source>
</evidence>
<gene>
    <name evidence="2" type="ORF">EDP2_1685</name>
</gene>
<dbReference type="Pfam" id="PF24295">
    <property type="entry name" value="DUF7480"/>
    <property type="match status" value="1"/>
</dbReference>
<comment type="caution">
    <text evidence="2">The sequence shown here is derived from an EMBL/GenBank/DDBJ whole genome shotgun (WGS) entry which is preliminary data.</text>
</comment>
<sequence length="141" mass="15860">MNSLNKLVIALIVVVSGCTLGDNLDRRYTKETPVSAHVNNNDICLSLPLQSDEAVVSAITYNLEKPSEQFIYPSSKQAKSGLFCTQPDEFKFKSDQEYLTQIEVNRSADSENKKATRKAYVSTFRVIEKGDKLSIIQTRHK</sequence>
<protein>
    <submittedName>
        <fullName evidence="2">Lipoprotein</fullName>
    </submittedName>
</protein>
<name>A0ABP2ZNC4_ENTCL</name>
<dbReference type="EMBL" id="AXOM01000046">
    <property type="protein sequence ID" value="ESS58041.1"/>
    <property type="molecule type" value="Genomic_DNA"/>
</dbReference>
<organism evidence="2 3">
    <name type="scientific">Enterobacter cloacae S611</name>
    <dbReference type="NCBI Taxonomy" id="1399146"/>
    <lineage>
        <taxon>Bacteria</taxon>
        <taxon>Pseudomonadati</taxon>
        <taxon>Pseudomonadota</taxon>
        <taxon>Gammaproteobacteria</taxon>
        <taxon>Enterobacterales</taxon>
        <taxon>Enterobacteriaceae</taxon>
        <taxon>Enterobacter</taxon>
        <taxon>Enterobacter cloacae complex</taxon>
    </lineage>
</organism>
<keyword evidence="2" id="KW-0449">Lipoprotein</keyword>
<dbReference type="InterPro" id="IPR054657">
    <property type="entry name" value="T6SS_periplasmic_put"/>
</dbReference>
<feature type="domain" description="DUF7480" evidence="1">
    <location>
        <begin position="32"/>
        <end position="128"/>
    </location>
</feature>
<dbReference type="PROSITE" id="PS51257">
    <property type="entry name" value="PROKAR_LIPOPROTEIN"/>
    <property type="match status" value="1"/>
</dbReference>
<proteinExistence type="predicted"/>
<dbReference type="NCBIfam" id="NF045617">
    <property type="entry name" value="mostly_LP"/>
    <property type="match status" value="1"/>
</dbReference>
<evidence type="ECO:0000313" key="3">
    <source>
        <dbReference type="Proteomes" id="UP000017834"/>
    </source>
</evidence>
<accession>A0ABP2ZNC4</accession>
<evidence type="ECO:0000313" key="2">
    <source>
        <dbReference type="EMBL" id="ESS58041.1"/>
    </source>
</evidence>
<dbReference type="Proteomes" id="UP000017834">
    <property type="component" value="Unassembled WGS sequence"/>
</dbReference>